<evidence type="ECO:0000259" key="8">
    <source>
        <dbReference type="Pfam" id="PF01432"/>
    </source>
</evidence>
<evidence type="ECO:0000256" key="2">
    <source>
        <dbReference type="ARBA" id="ARBA00022670"/>
    </source>
</evidence>
<evidence type="ECO:0000256" key="7">
    <source>
        <dbReference type="RuleBase" id="RU003435"/>
    </source>
</evidence>
<dbReference type="OrthoDB" id="534666at2759"/>
<keyword evidence="4 7" id="KW-0378">Hydrolase</keyword>
<evidence type="ECO:0000256" key="5">
    <source>
        <dbReference type="ARBA" id="ARBA00022833"/>
    </source>
</evidence>
<dbReference type="PANTHER" id="PTHR11804">
    <property type="entry name" value="PROTEASE M3 THIMET OLIGOPEPTIDASE-RELATED"/>
    <property type="match status" value="1"/>
</dbReference>
<protein>
    <submittedName>
        <fullName evidence="10">Aste57867_22262 protein</fullName>
    </submittedName>
</protein>
<dbReference type="GO" id="GO:0004222">
    <property type="term" value="F:metalloendopeptidase activity"/>
    <property type="evidence" value="ECO:0007669"/>
    <property type="project" value="InterPro"/>
</dbReference>
<dbReference type="GO" id="GO:0006518">
    <property type="term" value="P:peptide metabolic process"/>
    <property type="evidence" value="ECO:0007669"/>
    <property type="project" value="TreeGrafter"/>
</dbReference>
<dbReference type="Gene3D" id="1.10.1370.10">
    <property type="entry name" value="Neurolysin, domain 3"/>
    <property type="match status" value="1"/>
</dbReference>
<keyword evidence="2 7" id="KW-0645">Protease</keyword>
<dbReference type="PANTHER" id="PTHR11804:SF83">
    <property type="entry name" value="LD37516P"/>
    <property type="match status" value="1"/>
</dbReference>
<keyword evidence="5 7" id="KW-0862">Zinc</keyword>
<accession>A0A485LL47</accession>
<comment type="similarity">
    <text evidence="1 7">Belongs to the peptidase M3 family.</text>
</comment>
<evidence type="ECO:0000256" key="1">
    <source>
        <dbReference type="ARBA" id="ARBA00006040"/>
    </source>
</evidence>
<dbReference type="EMBL" id="VJMH01007025">
    <property type="protein sequence ID" value="KAF0685909.1"/>
    <property type="molecule type" value="Genomic_DNA"/>
</dbReference>
<reference evidence="9" key="2">
    <citation type="submission" date="2019-06" db="EMBL/GenBank/DDBJ databases">
        <title>Genomics analysis of Aphanomyces spp. identifies a new class of oomycete effector associated with host adaptation.</title>
        <authorList>
            <person name="Gaulin E."/>
        </authorList>
    </citation>
    <scope>NUCLEOTIDE SEQUENCE</scope>
    <source>
        <strain evidence="9">CBS 578.67</strain>
    </source>
</reference>
<keyword evidence="11" id="KW-1185">Reference proteome</keyword>
<feature type="domain" description="Peptidase M3A/M3B catalytic" evidence="8">
    <location>
        <begin position="1"/>
        <end position="463"/>
    </location>
</feature>
<dbReference type="GO" id="GO:0046872">
    <property type="term" value="F:metal ion binding"/>
    <property type="evidence" value="ECO:0007669"/>
    <property type="project" value="UniProtKB-UniRule"/>
</dbReference>
<dbReference type="Proteomes" id="UP000332933">
    <property type="component" value="Unassembled WGS sequence"/>
</dbReference>
<comment type="cofactor">
    <cofactor evidence="7">
        <name>Zn(2+)</name>
        <dbReference type="ChEBI" id="CHEBI:29105"/>
    </cofactor>
    <text evidence="7">Binds 1 zinc ion.</text>
</comment>
<keyword evidence="3 7" id="KW-0479">Metal-binding</keyword>
<evidence type="ECO:0000313" key="10">
    <source>
        <dbReference type="EMBL" id="VFT98929.1"/>
    </source>
</evidence>
<dbReference type="Pfam" id="PF01432">
    <property type="entry name" value="Peptidase_M3"/>
    <property type="match status" value="1"/>
</dbReference>
<reference evidence="10 11" key="1">
    <citation type="submission" date="2019-03" db="EMBL/GenBank/DDBJ databases">
        <authorList>
            <person name="Gaulin E."/>
            <person name="Dumas B."/>
        </authorList>
    </citation>
    <scope>NUCLEOTIDE SEQUENCE [LARGE SCALE GENOMIC DNA]</scope>
    <source>
        <strain evidence="10">CBS 568.67</strain>
    </source>
</reference>
<gene>
    <name evidence="10" type="primary">Aste57867_22262</name>
    <name evidence="9" type="ORF">As57867_022192</name>
    <name evidence="10" type="ORF">ASTE57867_22262</name>
</gene>
<evidence type="ECO:0000313" key="9">
    <source>
        <dbReference type="EMBL" id="KAF0685909.1"/>
    </source>
</evidence>
<dbReference type="AlphaFoldDB" id="A0A485LL47"/>
<dbReference type="Gene3D" id="3.40.390.10">
    <property type="entry name" value="Collagenase (Catalytic Domain)"/>
    <property type="match status" value="1"/>
</dbReference>
<organism evidence="10 11">
    <name type="scientific">Aphanomyces stellatus</name>
    <dbReference type="NCBI Taxonomy" id="120398"/>
    <lineage>
        <taxon>Eukaryota</taxon>
        <taxon>Sar</taxon>
        <taxon>Stramenopiles</taxon>
        <taxon>Oomycota</taxon>
        <taxon>Saprolegniomycetes</taxon>
        <taxon>Saprolegniales</taxon>
        <taxon>Verrucalvaceae</taxon>
        <taxon>Aphanomyces</taxon>
    </lineage>
</organism>
<dbReference type="GO" id="GO:0006508">
    <property type="term" value="P:proteolysis"/>
    <property type="evidence" value="ECO:0007669"/>
    <property type="project" value="UniProtKB-KW"/>
</dbReference>
<evidence type="ECO:0000256" key="4">
    <source>
        <dbReference type="ARBA" id="ARBA00022801"/>
    </source>
</evidence>
<dbReference type="SUPFAM" id="SSF55486">
    <property type="entry name" value="Metalloproteases ('zincins'), catalytic domain"/>
    <property type="match status" value="1"/>
</dbReference>
<dbReference type="InterPro" id="IPR001567">
    <property type="entry name" value="Pept_M3A_M3B_dom"/>
</dbReference>
<sequence>MKHCSNRALRETLHRAYVVAASQPPHDNVPVIHEILCLRKEQAQLLGLDSFAELSLATKMAPSVEAVETMIESLQGEFLAASKAEIASLEAFATTHGQPEQLQAWDIAYWSEQVQRADFDFKEEDVAQYFPLQRVLDAIFELTKQLFGVRIEMADGKVDTWHPDVHFFEMRAMDEPGEPVIAAFYLDLFARPGEKIRGAWMEAFVNRSEVFGTETMHVRVPVYCLGVNLTQPTYDGPCLMTVRDLTLLFNVFGYGLRMALTCANYTASSSPNVIEWDCFELTGELMKKFLFDRETMQAMSGHVVTGEPLTDAMFDNLVASMRMMEATEFLRRKVQFAAADMALHHHYDPVSNPDASIFDVYAELAPRFQVVAPLADDRILCRLIQIFSDGCGASYYGYVWSDMLASDTYAEIEKAKTCDARAKCGRKFRDTVLALSGSVDSNQLFESFLGRPPNPEALLNQLGFTQNTIRHH</sequence>
<dbReference type="InterPro" id="IPR024079">
    <property type="entry name" value="MetalloPept_cat_dom_sf"/>
</dbReference>
<dbReference type="InterPro" id="IPR045090">
    <property type="entry name" value="Pept_M3A_M3B"/>
</dbReference>
<keyword evidence="6 7" id="KW-0482">Metalloprotease</keyword>
<evidence type="ECO:0000313" key="11">
    <source>
        <dbReference type="Proteomes" id="UP000332933"/>
    </source>
</evidence>
<name>A0A485LL47_9STRA</name>
<proteinExistence type="inferred from homology"/>
<dbReference type="EMBL" id="CAADRA010007051">
    <property type="protein sequence ID" value="VFT98929.1"/>
    <property type="molecule type" value="Genomic_DNA"/>
</dbReference>
<dbReference type="InterPro" id="IPR024077">
    <property type="entry name" value="Neurolysin/TOP_dom2"/>
</dbReference>
<evidence type="ECO:0000256" key="6">
    <source>
        <dbReference type="ARBA" id="ARBA00023049"/>
    </source>
</evidence>
<evidence type="ECO:0000256" key="3">
    <source>
        <dbReference type="ARBA" id="ARBA00022723"/>
    </source>
</evidence>